<dbReference type="GO" id="GO:0009289">
    <property type="term" value="C:pilus"/>
    <property type="evidence" value="ECO:0007669"/>
    <property type="project" value="InterPro"/>
</dbReference>
<accession>A0A743SQ23</accession>
<protein>
    <submittedName>
        <fullName evidence="1">Type 1 fimbrial protein</fullName>
    </submittedName>
</protein>
<dbReference type="InterPro" id="IPR036937">
    <property type="entry name" value="Adhesion_dom_fimbrial_sf"/>
</dbReference>
<comment type="caution">
    <text evidence="1">The sequence shown here is derived from an EMBL/GenBank/DDBJ whole genome shotgun (WGS) entry which is preliminary data.</text>
</comment>
<gene>
    <name evidence="1" type="ORF">G9F27_002286</name>
</gene>
<name>A0A743SQ23_SALER</name>
<organism evidence="1">
    <name type="scientific">Salmonella enterica</name>
    <name type="common">Salmonella choleraesuis</name>
    <dbReference type="NCBI Taxonomy" id="28901"/>
    <lineage>
        <taxon>Bacteria</taxon>
        <taxon>Pseudomonadati</taxon>
        <taxon>Pseudomonadota</taxon>
        <taxon>Gammaproteobacteria</taxon>
        <taxon>Enterobacterales</taxon>
        <taxon>Enterobacteriaceae</taxon>
        <taxon>Salmonella</taxon>
    </lineage>
</organism>
<dbReference type="Gene3D" id="2.60.40.1090">
    <property type="entry name" value="Fimbrial-type adhesion domain"/>
    <property type="match status" value="1"/>
</dbReference>
<dbReference type="InterPro" id="IPR008966">
    <property type="entry name" value="Adhesion_dom_sf"/>
</dbReference>
<sequence>MKIKEDNRTDTEVEHQVRRCHGSQRAVMAGMALLLSAGLNGEATAFTVVIPYDYTITANTCGLTPVGVTAGAFNGQTGTFDVKWMSDITGANLKGDAGDRSIKEFGLSMTCQGDIWQPKLTIRAANVVYSADSKILYTTDTPDSTVGFAVQLSNTNTDSVLNGAGILTDAGISLSETSPNNSRTVRLQAWPTLMPDKAFSDVKAGMPITGTVTITVQYN</sequence>
<dbReference type="GO" id="GO:0007155">
    <property type="term" value="P:cell adhesion"/>
    <property type="evidence" value="ECO:0007669"/>
    <property type="project" value="InterPro"/>
</dbReference>
<evidence type="ECO:0000313" key="1">
    <source>
        <dbReference type="EMBL" id="HAF2128135.1"/>
    </source>
</evidence>
<reference evidence="1" key="1">
    <citation type="journal article" date="2018" name="Genome Biol.">
        <title>SKESA: strategic k-mer extension for scrupulous assemblies.</title>
        <authorList>
            <person name="Souvorov A."/>
            <person name="Agarwala R."/>
            <person name="Lipman D.J."/>
        </authorList>
    </citation>
    <scope>NUCLEOTIDE SEQUENCE</scope>
    <source>
        <strain evidence="1">MA.CK_00/00001968</strain>
    </source>
</reference>
<dbReference type="SUPFAM" id="SSF49401">
    <property type="entry name" value="Bacterial adhesins"/>
    <property type="match status" value="1"/>
</dbReference>
<proteinExistence type="predicted"/>
<dbReference type="AlphaFoldDB" id="A0A743SQ23"/>
<dbReference type="EMBL" id="DAAUQX010000016">
    <property type="protein sequence ID" value="HAF2128135.1"/>
    <property type="molecule type" value="Genomic_DNA"/>
</dbReference>
<reference evidence="1" key="2">
    <citation type="submission" date="2020-02" db="EMBL/GenBank/DDBJ databases">
        <authorList>
            <consortium name="NCBI Pathogen Detection Project"/>
        </authorList>
    </citation>
    <scope>NUCLEOTIDE SEQUENCE</scope>
    <source>
        <strain evidence="1">MA.CK_00/00001968</strain>
    </source>
</reference>